<feature type="region of interest" description="Disordered" evidence="7">
    <location>
        <begin position="309"/>
        <end position="333"/>
    </location>
</feature>
<feature type="compositionally biased region" description="Basic and acidic residues" evidence="7">
    <location>
        <begin position="254"/>
        <end position="264"/>
    </location>
</feature>
<evidence type="ECO:0000256" key="3">
    <source>
        <dbReference type="ARBA" id="ARBA00022737"/>
    </source>
</evidence>
<organism evidence="8 9">
    <name type="scientific">Taeniopygia guttata</name>
    <name type="common">Zebra finch</name>
    <name type="synonym">Poephila guttata</name>
    <dbReference type="NCBI Taxonomy" id="59729"/>
    <lineage>
        <taxon>Eukaryota</taxon>
        <taxon>Metazoa</taxon>
        <taxon>Chordata</taxon>
        <taxon>Craniata</taxon>
        <taxon>Vertebrata</taxon>
        <taxon>Euteleostomi</taxon>
        <taxon>Archelosauria</taxon>
        <taxon>Archosauria</taxon>
        <taxon>Dinosauria</taxon>
        <taxon>Saurischia</taxon>
        <taxon>Theropoda</taxon>
        <taxon>Coelurosauria</taxon>
        <taxon>Aves</taxon>
        <taxon>Neognathae</taxon>
        <taxon>Neoaves</taxon>
        <taxon>Telluraves</taxon>
        <taxon>Australaves</taxon>
        <taxon>Passeriformes</taxon>
        <taxon>Passeroidea</taxon>
        <taxon>Estrildidae</taxon>
        <taxon>Estrildinae</taxon>
        <taxon>Taeniopygia</taxon>
    </lineage>
</organism>
<dbReference type="GO" id="GO:0043596">
    <property type="term" value="C:nuclear replication fork"/>
    <property type="evidence" value="ECO:0007669"/>
    <property type="project" value="TreeGrafter"/>
</dbReference>
<dbReference type="InterPro" id="IPR036770">
    <property type="entry name" value="Ankyrin_rpt-contain_sf"/>
</dbReference>
<keyword evidence="2" id="KW-0433">Leucine-rich repeat</keyword>
<feature type="region of interest" description="Disordered" evidence="7">
    <location>
        <begin position="244"/>
        <end position="294"/>
    </location>
</feature>
<protein>
    <submittedName>
        <fullName evidence="8">Uncharacterized protein</fullName>
    </submittedName>
</protein>
<dbReference type="PROSITE" id="PS50005">
    <property type="entry name" value="TPR"/>
    <property type="match status" value="1"/>
</dbReference>
<dbReference type="Proteomes" id="UP000007754">
    <property type="component" value="Unplaced"/>
</dbReference>
<dbReference type="PANTHER" id="PTHR46358:SF1">
    <property type="entry name" value="TONSOKU-LIKE PROTEIN"/>
    <property type="match status" value="1"/>
</dbReference>
<dbReference type="PROSITE" id="PS50088">
    <property type="entry name" value="ANK_REPEAT"/>
    <property type="match status" value="3"/>
</dbReference>
<dbReference type="GeneTree" id="ENSGT00940000160188"/>
<keyword evidence="6" id="KW-0802">TPR repeat</keyword>
<name>A0A674H0Q6_TAEGU</name>
<dbReference type="Gene3D" id="1.25.40.10">
    <property type="entry name" value="Tetratricopeptide repeat domain"/>
    <property type="match status" value="1"/>
</dbReference>
<evidence type="ECO:0000256" key="5">
    <source>
        <dbReference type="PROSITE-ProRule" id="PRU00023"/>
    </source>
</evidence>
<dbReference type="SMART" id="SM00028">
    <property type="entry name" value="TPR"/>
    <property type="match status" value="3"/>
</dbReference>
<feature type="repeat" description="ANK" evidence="5">
    <location>
        <begin position="367"/>
        <end position="392"/>
    </location>
</feature>
<feature type="compositionally biased region" description="Acidic residues" evidence="7">
    <location>
        <begin position="265"/>
        <end position="292"/>
    </location>
</feature>
<feature type="repeat" description="TPR" evidence="6">
    <location>
        <begin position="170"/>
        <end position="203"/>
    </location>
</feature>
<comment type="subcellular location">
    <subcellularLocation>
        <location evidence="1">Nucleus</location>
    </subcellularLocation>
</comment>
<dbReference type="PANTHER" id="PTHR46358">
    <property type="entry name" value="TONSOKU-LIKE PROTEIN"/>
    <property type="match status" value="1"/>
</dbReference>
<dbReference type="InterPro" id="IPR052311">
    <property type="entry name" value="MMS22L-TONSL_complex_comp"/>
</dbReference>
<dbReference type="InterPro" id="IPR002110">
    <property type="entry name" value="Ankyrin_rpt"/>
</dbReference>
<dbReference type="GO" id="GO:0031297">
    <property type="term" value="P:replication fork processing"/>
    <property type="evidence" value="ECO:0007669"/>
    <property type="project" value="TreeGrafter"/>
</dbReference>
<dbReference type="InParanoid" id="A0A674H0Q6"/>
<dbReference type="Ensembl" id="ENSTGUT00000020835.1">
    <property type="protein sequence ID" value="ENSTGUP00000028121.1"/>
    <property type="gene ID" value="ENSTGUG00000023755.1"/>
</dbReference>
<dbReference type="GO" id="GO:0000724">
    <property type="term" value="P:double-strand break repair via homologous recombination"/>
    <property type="evidence" value="ECO:0007669"/>
    <property type="project" value="TreeGrafter"/>
</dbReference>
<keyword evidence="3" id="KW-0677">Repeat</keyword>
<evidence type="ECO:0000313" key="8">
    <source>
        <dbReference type="Ensembl" id="ENSTGUP00000028121.1"/>
    </source>
</evidence>
<reference evidence="8" key="2">
    <citation type="submission" date="2025-09" db="UniProtKB">
        <authorList>
            <consortium name="Ensembl"/>
        </authorList>
    </citation>
    <scope>IDENTIFICATION</scope>
</reference>
<reference evidence="8" key="1">
    <citation type="submission" date="2025-08" db="UniProtKB">
        <authorList>
            <consortium name="Ensembl"/>
        </authorList>
    </citation>
    <scope>IDENTIFICATION</scope>
</reference>
<dbReference type="PROSITE" id="PS50297">
    <property type="entry name" value="ANK_REP_REGION"/>
    <property type="match status" value="3"/>
</dbReference>
<dbReference type="InterPro" id="IPR019734">
    <property type="entry name" value="TPR_rpt"/>
</dbReference>
<dbReference type="SUPFAM" id="SSF48403">
    <property type="entry name" value="Ankyrin repeat"/>
    <property type="match status" value="1"/>
</dbReference>
<keyword evidence="4" id="KW-0539">Nucleus</keyword>
<dbReference type="Gene3D" id="1.25.40.20">
    <property type="entry name" value="Ankyrin repeat-containing domain"/>
    <property type="match status" value="1"/>
</dbReference>
<accession>A0A674H0Q6</accession>
<dbReference type="Pfam" id="PF12796">
    <property type="entry name" value="Ank_2"/>
    <property type="match status" value="1"/>
</dbReference>
<keyword evidence="5" id="KW-0040">ANK repeat</keyword>
<evidence type="ECO:0000313" key="9">
    <source>
        <dbReference type="Proteomes" id="UP000007754"/>
    </source>
</evidence>
<dbReference type="InterPro" id="IPR011990">
    <property type="entry name" value="TPR-like_helical_dom_sf"/>
</dbReference>
<dbReference type="AlphaFoldDB" id="A0A674H0Q6"/>
<dbReference type="SMART" id="SM00248">
    <property type="entry name" value="ANK"/>
    <property type="match status" value="3"/>
</dbReference>
<evidence type="ECO:0000256" key="7">
    <source>
        <dbReference type="SAM" id="MobiDB-lite"/>
    </source>
</evidence>
<proteinExistence type="predicted"/>
<evidence type="ECO:0000256" key="4">
    <source>
        <dbReference type="ARBA" id="ARBA00023242"/>
    </source>
</evidence>
<feature type="repeat" description="ANK" evidence="5">
    <location>
        <begin position="403"/>
        <end position="435"/>
    </location>
</feature>
<keyword evidence="9" id="KW-1185">Reference proteome</keyword>
<evidence type="ECO:0000256" key="2">
    <source>
        <dbReference type="ARBA" id="ARBA00022614"/>
    </source>
</evidence>
<dbReference type="Pfam" id="PF13424">
    <property type="entry name" value="TPR_12"/>
    <property type="match status" value="1"/>
</dbReference>
<evidence type="ECO:0000256" key="6">
    <source>
        <dbReference type="PROSITE-ProRule" id="PRU00339"/>
    </source>
</evidence>
<feature type="repeat" description="ANK" evidence="5">
    <location>
        <begin position="334"/>
        <end position="366"/>
    </location>
</feature>
<sequence length="466" mass="53126">MFPGSAIPWRIWDGNFRNFSGNFGNFSRQCHSLEDQFRAHFNLGLLQQRRRQFPESLRSLERARECARSLRPPRLLCPQCPKCPQNVPKCPQNVPLVSAASRVCRALAALSRCDPDVPSVSPMSPMSPMSLCERLGDSLARLGHFQRAAEFYQKQLELAEAAALPGRDLAVIHVSLATTFRDLGQHSRALEHFQRELELRNGEPLEGRFWRCFWDFLGLILSFLGRFFPKFQRRVLRRLRAQQLRAGDPEGAEETQKELGGDPRGEEEEEDEDEDEDEDEEEEEESDSELSESGERKLGDFWGIFGNSQIPAGEHSQKSPKFPKFRQWNRRNERGETPLHRACIEGDLKRVRLYLDQGHPVNPRDYCGWTPLHEAANHGHLEIARLLLARGAARDDAGGPGCEGLTPLHDALASGRFPVAQLLIRAGARLDARDAKVRHSQILYGIWWGFCGNSVDIFRDFFLNFF</sequence>
<dbReference type="SUPFAM" id="SSF48452">
    <property type="entry name" value="TPR-like"/>
    <property type="match status" value="1"/>
</dbReference>
<dbReference type="PRINTS" id="PR01415">
    <property type="entry name" value="ANKYRIN"/>
</dbReference>
<dbReference type="OMA" id="AIPWRIW"/>
<evidence type="ECO:0000256" key="1">
    <source>
        <dbReference type="ARBA" id="ARBA00004123"/>
    </source>
</evidence>